<reference evidence="2 3" key="1">
    <citation type="submission" date="2020-02" db="EMBL/GenBank/DDBJ databases">
        <title>Genome sequencing for Kineobactrum sp. M2.</title>
        <authorList>
            <person name="Park S.-J."/>
        </authorList>
    </citation>
    <scope>NUCLEOTIDE SEQUENCE [LARGE SCALE GENOMIC DNA]</scope>
    <source>
        <strain evidence="2 3">M2</strain>
    </source>
</reference>
<dbReference type="KEGG" id="kim:G3T16_13380"/>
<evidence type="ECO:0000313" key="2">
    <source>
        <dbReference type="EMBL" id="QIB66252.1"/>
    </source>
</evidence>
<dbReference type="NCBIfam" id="TIGR04433">
    <property type="entry name" value="UrcA_uranyl"/>
    <property type="match status" value="1"/>
</dbReference>
<proteinExistence type="predicted"/>
<keyword evidence="1" id="KW-0732">Signal</keyword>
<evidence type="ECO:0000256" key="1">
    <source>
        <dbReference type="SAM" id="SignalP"/>
    </source>
</evidence>
<dbReference type="RefSeq" id="WP_163495687.1">
    <property type="nucleotide sequence ID" value="NZ_CP048711.1"/>
</dbReference>
<protein>
    <submittedName>
        <fullName evidence="2">UrcA family protein</fullName>
    </submittedName>
</protein>
<dbReference type="AlphaFoldDB" id="A0A6C0U270"/>
<dbReference type="Proteomes" id="UP000477680">
    <property type="component" value="Chromosome"/>
</dbReference>
<dbReference type="EMBL" id="CP048711">
    <property type="protein sequence ID" value="QIB66252.1"/>
    <property type="molecule type" value="Genomic_DNA"/>
</dbReference>
<feature type="chain" id="PRO_5025553557" evidence="1">
    <location>
        <begin position="28"/>
        <end position="117"/>
    </location>
</feature>
<name>A0A6C0U270_9GAMM</name>
<sequence>MNSSKISTRIGALVFGISTLLTTSAMAEAYTETLVQSQAVAVRSVAVSVADLDLASSEGQDTMYYRLSQAAREVCGPSGYRQAGGARQAARNQACYHQALSDALAQASAGRMASLDD</sequence>
<gene>
    <name evidence="2" type="ORF">G3T16_13380</name>
</gene>
<feature type="signal peptide" evidence="1">
    <location>
        <begin position="1"/>
        <end position="27"/>
    </location>
</feature>
<evidence type="ECO:0000313" key="3">
    <source>
        <dbReference type="Proteomes" id="UP000477680"/>
    </source>
</evidence>
<dbReference type="InterPro" id="IPR030972">
    <property type="entry name" value="UrcA_uranyl"/>
</dbReference>
<keyword evidence="3" id="KW-1185">Reference proteome</keyword>
<organism evidence="2 3">
    <name type="scientific">Kineobactrum salinum</name>
    <dbReference type="NCBI Taxonomy" id="2708301"/>
    <lineage>
        <taxon>Bacteria</taxon>
        <taxon>Pseudomonadati</taxon>
        <taxon>Pseudomonadota</taxon>
        <taxon>Gammaproteobacteria</taxon>
        <taxon>Cellvibrionales</taxon>
        <taxon>Halieaceae</taxon>
        <taxon>Kineobactrum</taxon>
    </lineage>
</organism>
<accession>A0A6C0U270</accession>